<evidence type="ECO:0000256" key="3">
    <source>
        <dbReference type="ARBA" id="ARBA00022989"/>
    </source>
</evidence>
<dbReference type="PANTHER" id="PTHR43879">
    <property type="entry name" value="ABC TRANSPORTER PERMEASE PROTEIN"/>
    <property type="match status" value="1"/>
</dbReference>
<evidence type="ECO:0000259" key="6">
    <source>
        <dbReference type="PROSITE" id="PS50928"/>
    </source>
</evidence>
<keyword evidence="5" id="KW-0813">Transport</keyword>
<evidence type="ECO:0000313" key="8">
    <source>
        <dbReference type="Proteomes" id="UP000595857"/>
    </source>
</evidence>
<feature type="transmembrane region" description="Helical" evidence="5">
    <location>
        <begin position="28"/>
        <end position="52"/>
    </location>
</feature>
<dbReference type="RefSeq" id="WP_201633134.1">
    <property type="nucleotide sequence ID" value="NZ_CP068046.1"/>
</dbReference>
<keyword evidence="4 5" id="KW-0472">Membrane</keyword>
<evidence type="ECO:0000256" key="2">
    <source>
        <dbReference type="ARBA" id="ARBA00022692"/>
    </source>
</evidence>
<comment type="similarity">
    <text evidence="5">Belongs to the binding-protein-dependent transport system permease family.</text>
</comment>
<evidence type="ECO:0000256" key="4">
    <source>
        <dbReference type="ARBA" id="ARBA00023136"/>
    </source>
</evidence>
<dbReference type="InterPro" id="IPR035906">
    <property type="entry name" value="MetI-like_sf"/>
</dbReference>
<proteinExistence type="inferred from homology"/>
<feature type="domain" description="ABC transmembrane type-1" evidence="6">
    <location>
        <begin position="99"/>
        <end position="291"/>
    </location>
</feature>
<feature type="transmembrane region" description="Helical" evidence="5">
    <location>
        <begin position="161"/>
        <end position="186"/>
    </location>
</feature>
<feature type="transmembrane region" description="Helical" evidence="5">
    <location>
        <begin position="105"/>
        <end position="124"/>
    </location>
</feature>
<dbReference type="InterPro" id="IPR000515">
    <property type="entry name" value="MetI-like"/>
</dbReference>
<reference evidence="7 8" key="1">
    <citation type="submission" date="2021-01" db="EMBL/GenBank/DDBJ databases">
        <title>Genome seq and assembly of Devosia sp. LEGU1.</title>
        <authorList>
            <person name="Chhetri G."/>
        </authorList>
    </citation>
    <scope>NUCLEOTIDE SEQUENCE [LARGE SCALE GENOMIC DNA]</scope>
    <source>
        <strain evidence="7 8">LEGU1</strain>
    </source>
</reference>
<evidence type="ECO:0000256" key="5">
    <source>
        <dbReference type="RuleBase" id="RU363032"/>
    </source>
</evidence>
<dbReference type="Proteomes" id="UP000595857">
    <property type="component" value="Chromosome"/>
</dbReference>
<protein>
    <submittedName>
        <fullName evidence="7">Carbohydrate ABC transporter permease</fullName>
    </submittedName>
</protein>
<feature type="transmembrane region" description="Helical" evidence="5">
    <location>
        <begin position="136"/>
        <end position="155"/>
    </location>
</feature>
<name>A0ABX7C669_9HYPH</name>
<dbReference type="EMBL" id="CP068046">
    <property type="protein sequence ID" value="QQR39268.1"/>
    <property type="molecule type" value="Genomic_DNA"/>
</dbReference>
<dbReference type="CDD" id="cd06261">
    <property type="entry name" value="TM_PBP2"/>
    <property type="match status" value="1"/>
</dbReference>
<dbReference type="PROSITE" id="PS50928">
    <property type="entry name" value="ABC_TM1"/>
    <property type="match status" value="1"/>
</dbReference>
<feature type="transmembrane region" description="Helical" evidence="5">
    <location>
        <begin position="207"/>
        <end position="232"/>
    </location>
</feature>
<dbReference type="Gene3D" id="1.10.3720.10">
    <property type="entry name" value="MetI-like"/>
    <property type="match status" value="1"/>
</dbReference>
<dbReference type="PANTHER" id="PTHR43879:SF1">
    <property type="entry name" value="GLUCOSE IMPORT SYSTEM PERMEASE PROTEIN GLCU"/>
    <property type="match status" value="1"/>
</dbReference>
<feature type="transmembrane region" description="Helical" evidence="5">
    <location>
        <begin position="270"/>
        <end position="290"/>
    </location>
</feature>
<comment type="subcellular location">
    <subcellularLocation>
        <location evidence="1 5">Cell membrane</location>
        <topology evidence="1 5">Multi-pass membrane protein</topology>
    </subcellularLocation>
</comment>
<keyword evidence="3 5" id="KW-1133">Transmembrane helix</keyword>
<keyword evidence="2 5" id="KW-0812">Transmembrane</keyword>
<accession>A0ABX7C669</accession>
<evidence type="ECO:0000313" key="7">
    <source>
        <dbReference type="EMBL" id="QQR39268.1"/>
    </source>
</evidence>
<keyword evidence="8" id="KW-1185">Reference proteome</keyword>
<dbReference type="SUPFAM" id="SSF161098">
    <property type="entry name" value="MetI-like"/>
    <property type="match status" value="1"/>
</dbReference>
<gene>
    <name evidence="7" type="ORF">JI748_16330</name>
</gene>
<sequence length="306" mass="33427">MTVQTLDTAATGHPIAVRRRKRKTSAEIGQIGIYAFLIIAALFFAIPLFIMISTSLKTAEEIRSGSIFDLPQALDFSAWVKAWSTACIGRECDGISGGVWNSIKIMVPSTFLSILIAAINGYALSQWRIKWSGAMLALLMLGAFIPFQVMIYPLVRMASMAGIYGTLPAVIIVHVLFGLPILTLIFRNFYVSLPPELIKAARVDGAGFFTIFFRIILPMSQNIIVVALILSLTGVWNDYLLSLIFAGRENLPMTVELATLVGTRIGLPEYNVNMAATLLTALPPLLLYLFSGRYFVRGITAGAVKG</sequence>
<organism evidence="7 8">
    <name type="scientific">Devosia rhizoryzae</name>
    <dbReference type="NCBI Taxonomy" id="2774137"/>
    <lineage>
        <taxon>Bacteria</taxon>
        <taxon>Pseudomonadati</taxon>
        <taxon>Pseudomonadota</taxon>
        <taxon>Alphaproteobacteria</taxon>
        <taxon>Hyphomicrobiales</taxon>
        <taxon>Devosiaceae</taxon>
        <taxon>Devosia</taxon>
    </lineage>
</organism>
<evidence type="ECO:0000256" key="1">
    <source>
        <dbReference type="ARBA" id="ARBA00004651"/>
    </source>
</evidence>
<dbReference type="Pfam" id="PF00528">
    <property type="entry name" value="BPD_transp_1"/>
    <property type="match status" value="1"/>
</dbReference>